<evidence type="ECO:0000313" key="3">
    <source>
        <dbReference type="Proteomes" id="UP000266389"/>
    </source>
</evidence>
<reference evidence="2 3" key="1">
    <citation type="journal article" date="2011" name="ISME J.">
        <title>Community ecology of hot spring cyanobacterial mats: predominant populations and their functional potential.</title>
        <authorList>
            <person name="Klatt C.G."/>
            <person name="Wood J.M."/>
            <person name="Rusch D.B."/>
            <person name="Bateson M.M."/>
            <person name="Hamamura N."/>
            <person name="Heidelberg J.F."/>
            <person name="Grossman A.R."/>
            <person name="Bhaya D."/>
            <person name="Cohan F.M."/>
            <person name="Kuhl M."/>
            <person name="Bryant D.A."/>
            <person name="Ward D.M."/>
        </authorList>
    </citation>
    <scope>NUCLEOTIDE SEQUENCE [LARGE SCALE GENOMIC DNA]</scope>
    <source>
        <strain evidence="2">OS</strain>
    </source>
</reference>
<comment type="caution">
    <text evidence="2">The sequence shown here is derived from an EMBL/GenBank/DDBJ whole genome shotgun (WGS) entry which is preliminary data.</text>
</comment>
<accession>A0A395LVJ6</accession>
<dbReference type="Proteomes" id="UP000266389">
    <property type="component" value="Unassembled WGS sequence"/>
</dbReference>
<dbReference type="AlphaFoldDB" id="A0A395LVJ6"/>
<dbReference type="SUPFAM" id="SSF54001">
    <property type="entry name" value="Cysteine proteinases"/>
    <property type="match status" value="1"/>
</dbReference>
<evidence type="ECO:0000313" key="2">
    <source>
        <dbReference type="EMBL" id="RFM22763.1"/>
    </source>
</evidence>
<dbReference type="InterPro" id="IPR038765">
    <property type="entry name" value="Papain-like_cys_pep_sf"/>
</dbReference>
<feature type="signal peptide" evidence="1">
    <location>
        <begin position="1"/>
        <end position="18"/>
    </location>
</feature>
<keyword evidence="1" id="KW-0732">Signal</keyword>
<sequence>MMRSVALLLLLLSSVASAQTVDWIEQFQNQGFSKFAISVQTEVLRNRFDASNYLVSKVVLQYQTGLWRAQATINNNYEQIFQIEPEPTAISLPQDAALVRPSNQPNDVYRANFPLSFALGLSSEQVGVSMFFSVLMEKVAASRLKVSETQGGVFTAQLKPMNWEKQSLLAGLRGYATLGNLRMHLGIMPTPVLSIGQVDLPYRFRNDILPFGELEFIQPYFRFGLSAHLRSISAFYMQSLPNPLPNISEPIQVAIRAQRGIATFNFQTLQLDIGVPLTSDLAASVGIERVWYSSTKFSRGEFERWLNTATLNWTNSPNNLLQEQSFRAGATFKFGAQTQPILKLADLKLLHQNIFQSKREYYAHNPVAILTLHNADKRPVWCQVTATLGNTGRFKSEPIQIDADELRDVPIYLYLSDVKQFQISRIGELSISVELDNRRLPLANVPVVILNENAWDGDTWSLKFFIAPNDQQVQLFAKTKYLRALTGDSTSQPARFHQLRRFITELGKDLRYVPDATTSMVVDQVQSPRETLEKRSGDCEDFVVYLASCLMAVGIHCAIVDVRPKAPQSVVVPTAEPGAIGHLFLLVDTGLDVTQIGQLGLNEFEAISRQNPLGKTTLWLPIETTVLSSGFETALKMGAQQYYREVIEKQGIIKGNVHIYDL</sequence>
<name>A0A395LVJ6_9BACT</name>
<evidence type="ECO:0000256" key="1">
    <source>
        <dbReference type="SAM" id="SignalP"/>
    </source>
</evidence>
<gene>
    <name evidence="2" type="ORF">D0433_14530</name>
</gene>
<dbReference type="Gene3D" id="3.10.620.30">
    <property type="match status" value="1"/>
</dbReference>
<protein>
    <submittedName>
        <fullName evidence="2">Transglutaminase domain-containing protein</fullName>
    </submittedName>
</protein>
<dbReference type="EMBL" id="PHFL01000077">
    <property type="protein sequence ID" value="RFM22763.1"/>
    <property type="molecule type" value="Genomic_DNA"/>
</dbReference>
<proteinExistence type="predicted"/>
<feature type="chain" id="PRO_5017317256" evidence="1">
    <location>
        <begin position="19"/>
        <end position="662"/>
    </location>
</feature>
<organism evidence="2 3">
    <name type="scientific">Candidatus Thermochlorobacter aerophilus</name>
    <dbReference type="NCBI Taxonomy" id="1868324"/>
    <lineage>
        <taxon>Bacteria</taxon>
        <taxon>Pseudomonadati</taxon>
        <taxon>Chlorobiota</taxon>
        <taxon>Chlorobiia</taxon>
        <taxon>Chlorobiales</taxon>
        <taxon>Candidatus Thermochlorobacteriaceae</taxon>
        <taxon>Candidatus Thermochlorobacter</taxon>
    </lineage>
</organism>